<protein>
    <submittedName>
        <fullName evidence="3">Ankyrin repeat protein</fullName>
    </submittedName>
</protein>
<proteinExistence type="predicted"/>
<sequence length="708" mass="76718">MDPKDTPQTVHETNGITWETCISAISGCKGVTDFVTNSDDADDEALGSIIKKCRQVDDFFRAIRAGDYETVSRLVLQYGACTDASGHTPLMCAMASKQEDLLPVLIPSSSGMATENGEYAITLAAELEFLPGVLAVLPYEHHYRNRDGDSALHILARKGIVDIIPQCAQYLERARDATGRIPIDVAAEHNSVAFLKASIENKLGLTADDVLRTFCAARHAGRQEAMDCLREYIFVEPVECLCYRCSNVLDFPSNSSSRLGTPIVSRYSSICRTPLSFKSIRSLGSLSAERRPSLRSPCLSPRLSNSVETTSIGIQVSTACQNCAESAQIYEQQIAELNDRLSALTAQLNTFSQRSPQVSTTLPHCTESNSGFSERRQKQRDIVEAATLSFSPLQEASKAQTRELISVVTPTVNRITDDPHSSIPSSPLPSSSLCSSQGSNPTVLRFSGFRGITELALSKVGSLKNSSPHLEDMGSLYEAPDMHTNMTDLMRAACSGNVGLVGKLIATQSRHQTESGYTALMFACRIGNLAATKMLLPYEAGMQTKTGSTALMEACASGSKELATLLLIEGGIYRKDGWSALMSAARAGLPDIVRCLLPVESGRTTLGGVTALMKAVEQGHYSCISMLIPSEIHFRRKDGRTAIDIARELNNTGIIGLLEDYINNHPVSLSDHQTITERDSNQLTSSEMELLADIDEYIIIGDGASDKC</sequence>
<dbReference type="InterPro" id="IPR002110">
    <property type="entry name" value="Ankyrin_rpt"/>
</dbReference>
<feature type="region of interest" description="Disordered" evidence="2">
    <location>
        <begin position="416"/>
        <end position="437"/>
    </location>
</feature>
<dbReference type="SUPFAM" id="SSF48403">
    <property type="entry name" value="Ankyrin repeat"/>
    <property type="match status" value="2"/>
</dbReference>
<dbReference type="Pfam" id="PF12796">
    <property type="entry name" value="Ank_2"/>
    <property type="match status" value="2"/>
</dbReference>
<dbReference type="VEuPathDB" id="GiardiaDB:GL50581_4218"/>
<reference evidence="3 4" key="2">
    <citation type="journal article" date="2013" name="Genome Biol. Evol.">
        <title>Genome sequencing of Giardia lamblia genotypes A2 and B isolates (DH and GS) and comparative analysis with the genomes of genotypes A1 and E (WB and Pig).</title>
        <authorList>
            <person name="Adam R.D."/>
            <person name="Dahlstrom E.W."/>
            <person name="Martens C.A."/>
            <person name="Bruno D.P."/>
            <person name="Barbian K.D."/>
            <person name="Ricklefs S.M."/>
            <person name="Hernandez M.M."/>
            <person name="Narla N.P."/>
            <person name="Patel R.B."/>
            <person name="Porcella S.F."/>
            <person name="Nash T.E."/>
        </authorList>
    </citation>
    <scope>NUCLEOTIDE SEQUENCE [LARGE SCALE GENOMIC DNA]</scope>
    <source>
        <strain evidence="3 4">DH</strain>
    </source>
</reference>
<dbReference type="AlphaFoldDB" id="V6TJQ2"/>
<name>V6TJQ2_GIAIN</name>
<dbReference type="PANTHER" id="PTHR24120:SF4">
    <property type="entry name" value="GH07239P"/>
    <property type="match status" value="1"/>
</dbReference>
<comment type="caution">
    <text evidence="3">The sequence shown here is derived from an EMBL/GenBank/DDBJ whole genome shotgun (WGS) entry which is preliminary data.</text>
</comment>
<gene>
    <name evidence="3" type="ORF">DHA2_14238</name>
</gene>
<dbReference type="InterPro" id="IPR036770">
    <property type="entry name" value="Ankyrin_rpt-contain_sf"/>
</dbReference>
<organism evidence="3 4">
    <name type="scientific">Giardia intestinalis</name>
    <name type="common">Giardia lamblia</name>
    <dbReference type="NCBI Taxonomy" id="5741"/>
    <lineage>
        <taxon>Eukaryota</taxon>
        <taxon>Metamonada</taxon>
        <taxon>Diplomonadida</taxon>
        <taxon>Hexamitidae</taxon>
        <taxon>Giardiinae</taxon>
        <taxon>Giardia</taxon>
    </lineage>
</organism>
<feature type="compositionally biased region" description="Low complexity" evidence="2">
    <location>
        <begin position="421"/>
        <end position="437"/>
    </location>
</feature>
<feature type="coiled-coil region" evidence="1">
    <location>
        <begin position="320"/>
        <end position="354"/>
    </location>
</feature>
<evidence type="ECO:0000313" key="3">
    <source>
        <dbReference type="EMBL" id="ESU39193.1"/>
    </source>
</evidence>
<feature type="region of interest" description="Disordered" evidence="2">
    <location>
        <begin position="357"/>
        <end position="377"/>
    </location>
</feature>
<evidence type="ECO:0000256" key="2">
    <source>
        <dbReference type="SAM" id="MobiDB-lite"/>
    </source>
</evidence>
<dbReference type="EMBL" id="AHGT01000005">
    <property type="protein sequence ID" value="ESU39193.1"/>
    <property type="molecule type" value="Genomic_DNA"/>
</dbReference>
<dbReference type="SMART" id="SM00248">
    <property type="entry name" value="ANK"/>
    <property type="match status" value="8"/>
</dbReference>
<accession>V6TJQ2</accession>
<keyword evidence="1" id="KW-0175">Coiled coil</keyword>
<evidence type="ECO:0000313" key="4">
    <source>
        <dbReference type="Proteomes" id="UP000018320"/>
    </source>
</evidence>
<evidence type="ECO:0000256" key="1">
    <source>
        <dbReference type="SAM" id="Coils"/>
    </source>
</evidence>
<dbReference type="PANTHER" id="PTHR24120">
    <property type="entry name" value="GH07239P"/>
    <property type="match status" value="1"/>
</dbReference>
<dbReference type="VEuPathDB" id="GiardiaDB:GL50803_0014238"/>
<feature type="compositionally biased region" description="Polar residues" evidence="2">
    <location>
        <begin position="357"/>
        <end position="372"/>
    </location>
</feature>
<dbReference type="Gene3D" id="1.25.40.20">
    <property type="entry name" value="Ankyrin repeat-containing domain"/>
    <property type="match status" value="2"/>
</dbReference>
<dbReference type="VEuPathDB" id="GiardiaDB:QR46_4712"/>
<reference evidence="4" key="1">
    <citation type="submission" date="2012-02" db="EMBL/GenBank/DDBJ databases">
        <title>Genome sequencing of Giardia lamblia Genotypes A2 and B isolates (DH and GS) and comparative analysis with the genomes of Genotypes A1 and E (WB and Pig).</title>
        <authorList>
            <person name="Adam R."/>
            <person name="Dahlstrom E."/>
            <person name="Martens C."/>
            <person name="Bruno D."/>
            <person name="Barbian K."/>
            <person name="Porcella S.F."/>
            <person name="Nash T."/>
        </authorList>
    </citation>
    <scope>NUCLEOTIDE SEQUENCE</scope>
    <source>
        <strain evidence="4">DH</strain>
    </source>
</reference>
<dbReference type="Proteomes" id="UP000018320">
    <property type="component" value="Unassembled WGS sequence"/>
</dbReference>
<dbReference type="VEuPathDB" id="GiardiaDB:DHA2_14238"/>